<proteinExistence type="predicted"/>
<protein>
    <recommendedName>
        <fullName evidence="2">NADP-dependent oxidoreductase domain-containing protein</fullName>
    </recommendedName>
</protein>
<dbReference type="Proteomes" id="UP000663888">
    <property type="component" value="Unassembled WGS sequence"/>
</dbReference>
<name>A0A8H2WXG3_9AGAM</name>
<sequence>MSASTVSRRIGDSTFPAIGFGAMGIGGRTYGSVVTSDNEPRFKVLDRLFELGCTHWDTANVYGDSEELIGSWFKRTGQRDKIFLATKFGIDFSQPDSPQAIGTPEYAKKCFEESIQKLGVDTVDLYYVHRIDPTTPIEVTMNFLVELVKAGKIRYIGLSQPSPATLRRAHKIHPIAAIQAAQYSPFERSIEQKGHLLETARELGVSVVAYSPLGKGLLTGQITSHSDFSDTDLRKQIPKYAQENFPKVLELVDKFKQIGKAHNATSGQVALAYLLEQGEDIIPIPGSQRIEYIEENFSASRIKLTAEEVQVLKKLIEETDISGAQYPPKLQAMLYADTPELP</sequence>
<reference evidence="3" key="1">
    <citation type="submission" date="2021-01" db="EMBL/GenBank/DDBJ databases">
        <authorList>
            <person name="Kaushik A."/>
        </authorList>
    </citation>
    <scope>NUCLEOTIDE SEQUENCE</scope>
    <source>
        <strain evidence="3">AG4-R118</strain>
    </source>
</reference>
<dbReference type="PRINTS" id="PR00069">
    <property type="entry name" value="ALDKETRDTASE"/>
</dbReference>
<evidence type="ECO:0000313" key="3">
    <source>
        <dbReference type="EMBL" id="CAE6405876.1"/>
    </source>
</evidence>
<dbReference type="PANTHER" id="PTHR43625:SF40">
    <property type="entry name" value="ALDO-KETO REDUCTASE YAKC [NADP(+)]"/>
    <property type="match status" value="1"/>
</dbReference>
<dbReference type="PANTHER" id="PTHR43625">
    <property type="entry name" value="AFLATOXIN B1 ALDEHYDE REDUCTASE"/>
    <property type="match status" value="1"/>
</dbReference>
<comment type="caution">
    <text evidence="3">The sequence shown here is derived from an EMBL/GenBank/DDBJ whole genome shotgun (WGS) entry which is preliminary data.</text>
</comment>
<evidence type="ECO:0000259" key="2">
    <source>
        <dbReference type="Pfam" id="PF00248"/>
    </source>
</evidence>
<dbReference type="EMBL" id="CAJMWX010000168">
    <property type="protein sequence ID" value="CAE6405876.1"/>
    <property type="molecule type" value="Genomic_DNA"/>
</dbReference>
<evidence type="ECO:0000313" key="4">
    <source>
        <dbReference type="Proteomes" id="UP000663888"/>
    </source>
</evidence>
<dbReference type="InterPro" id="IPR023210">
    <property type="entry name" value="NADP_OxRdtase_dom"/>
</dbReference>
<keyword evidence="1" id="KW-0560">Oxidoreductase</keyword>
<feature type="domain" description="NADP-dependent oxidoreductase" evidence="2">
    <location>
        <begin position="18"/>
        <end position="316"/>
    </location>
</feature>
<dbReference type="AlphaFoldDB" id="A0A8H2WXG3"/>
<gene>
    <name evidence="3" type="ORF">RDB_LOCUS7498</name>
</gene>
<dbReference type="InterPro" id="IPR050791">
    <property type="entry name" value="Aldo-Keto_reductase"/>
</dbReference>
<dbReference type="SUPFAM" id="SSF51430">
    <property type="entry name" value="NAD(P)-linked oxidoreductase"/>
    <property type="match status" value="1"/>
</dbReference>
<dbReference type="Gene3D" id="3.20.20.100">
    <property type="entry name" value="NADP-dependent oxidoreductase domain"/>
    <property type="match status" value="1"/>
</dbReference>
<dbReference type="InterPro" id="IPR036812">
    <property type="entry name" value="NAD(P)_OxRdtase_dom_sf"/>
</dbReference>
<dbReference type="GO" id="GO:0005737">
    <property type="term" value="C:cytoplasm"/>
    <property type="evidence" value="ECO:0007669"/>
    <property type="project" value="TreeGrafter"/>
</dbReference>
<organism evidence="3 4">
    <name type="scientific">Rhizoctonia solani</name>
    <dbReference type="NCBI Taxonomy" id="456999"/>
    <lineage>
        <taxon>Eukaryota</taxon>
        <taxon>Fungi</taxon>
        <taxon>Dikarya</taxon>
        <taxon>Basidiomycota</taxon>
        <taxon>Agaricomycotina</taxon>
        <taxon>Agaricomycetes</taxon>
        <taxon>Cantharellales</taxon>
        <taxon>Ceratobasidiaceae</taxon>
        <taxon>Rhizoctonia</taxon>
    </lineage>
</organism>
<accession>A0A8H2WXG3</accession>
<dbReference type="GO" id="GO:0016491">
    <property type="term" value="F:oxidoreductase activity"/>
    <property type="evidence" value="ECO:0007669"/>
    <property type="project" value="UniProtKB-KW"/>
</dbReference>
<dbReference type="InterPro" id="IPR020471">
    <property type="entry name" value="AKR"/>
</dbReference>
<dbReference type="Pfam" id="PF00248">
    <property type="entry name" value="Aldo_ket_red"/>
    <property type="match status" value="1"/>
</dbReference>
<evidence type="ECO:0000256" key="1">
    <source>
        <dbReference type="ARBA" id="ARBA00023002"/>
    </source>
</evidence>